<comment type="caution">
    <text evidence="3">The sequence shown here is derived from an EMBL/GenBank/DDBJ whole genome shotgun (WGS) entry which is preliminary data.</text>
</comment>
<dbReference type="Gene3D" id="3.10.350.10">
    <property type="entry name" value="LysM domain"/>
    <property type="match status" value="2"/>
</dbReference>
<evidence type="ECO:0000256" key="1">
    <source>
        <dbReference type="SAM" id="MobiDB-lite"/>
    </source>
</evidence>
<dbReference type="AlphaFoldDB" id="A0A9D9HGX9"/>
<evidence type="ECO:0000313" key="3">
    <source>
        <dbReference type="EMBL" id="MBO8449943.1"/>
    </source>
</evidence>
<gene>
    <name evidence="3" type="ORF">IAA96_02440</name>
</gene>
<feature type="domain" description="LysM" evidence="2">
    <location>
        <begin position="292"/>
        <end position="336"/>
    </location>
</feature>
<proteinExistence type="predicted"/>
<dbReference type="SUPFAM" id="SSF53955">
    <property type="entry name" value="Lysozyme-like"/>
    <property type="match status" value="1"/>
</dbReference>
<dbReference type="InterPro" id="IPR023346">
    <property type="entry name" value="Lysozyme-like_dom_sf"/>
</dbReference>
<dbReference type="InterPro" id="IPR036779">
    <property type="entry name" value="LysM_dom_sf"/>
</dbReference>
<dbReference type="Pfam" id="PF01476">
    <property type="entry name" value="LysM"/>
    <property type="match status" value="2"/>
</dbReference>
<sequence length="412" mass="45287">PTPALPSAEPAAGAQAPETGGNAETIPPLTIPVPDNERIRRFREQYISENGRKYLSAVMQRSAPYRSFILAETERLGAPGFLLYLPVIESGFSERAVSRSGATGIWQFMKNSVGGYGIRIDEWVDERRDPWLSSTAAIRKLMDNFNYLGDWNLALAAYNCGLGAVSRAVTRAGTKDYWELCARGYFKPETVNYVPKFLAIAEILSRSAELGIGWGEALPQHEIAVLSVSKAVDLNQLAEKAGGDPDVFRQLNPALHYSITPPAQEYALRIPARDKAAVEAALASGESLLEYYVYKIRSGDTLYALARHYGVTTDMIAEYNPGIRPEALRIGSTILIPALKEVHAYRGSRGDETLRFTGTYLVKAGDTLWSIALAYDVQVETLAEKNGMEVNAVLRVGKVLKVPDRSADIQRN</sequence>
<dbReference type="SMART" id="SM00257">
    <property type="entry name" value="LysM"/>
    <property type="match status" value="2"/>
</dbReference>
<dbReference type="PROSITE" id="PS51782">
    <property type="entry name" value="LYSM"/>
    <property type="match status" value="2"/>
</dbReference>
<feature type="non-terminal residue" evidence="3">
    <location>
        <position position="1"/>
    </location>
</feature>
<organism evidence="3 4">
    <name type="scientific">Candidatus Avitreponema avistercoris</name>
    <dbReference type="NCBI Taxonomy" id="2840705"/>
    <lineage>
        <taxon>Bacteria</taxon>
        <taxon>Pseudomonadati</taxon>
        <taxon>Spirochaetota</taxon>
        <taxon>Spirochaetia</taxon>
        <taxon>Spirochaetales</taxon>
        <taxon>Candidatus Avitreponema</taxon>
    </lineage>
</organism>
<feature type="region of interest" description="Disordered" evidence="1">
    <location>
        <begin position="1"/>
        <end position="30"/>
    </location>
</feature>
<protein>
    <submittedName>
        <fullName evidence="3">LysM peptidoglycan-binding domain-containing protein</fullName>
    </submittedName>
</protein>
<dbReference type="Pfam" id="PF01464">
    <property type="entry name" value="SLT"/>
    <property type="match status" value="1"/>
</dbReference>
<reference evidence="3" key="1">
    <citation type="submission" date="2020-10" db="EMBL/GenBank/DDBJ databases">
        <authorList>
            <person name="Gilroy R."/>
        </authorList>
    </citation>
    <scope>NUCLEOTIDE SEQUENCE</scope>
    <source>
        <strain evidence="3">B3-4054</strain>
    </source>
</reference>
<dbReference type="PANTHER" id="PTHR33734">
    <property type="entry name" value="LYSM DOMAIN-CONTAINING GPI-ANCHORED PROTEIN 2"/>
    <property type="match status" value="1"/>
</dbReference>
<dbReference type="EMBL" id="JADIMS010000040">
    <property type="protein sequence ID" value="MBO8449943.1"/>
    <property type="molecule type" value="Genomic_DNA"/>
</dbReference>
<reference evidence="3" key="2">
    <citation type="journal article" date="2021" name="PeerJ">
        <title>Extensive microbial diversity within the chicken gut microbiome revealed by metagenomics and culture.</title>
        <authorList>
            <person name="Gilroy R."/>
            <person name="Ravi A."/>
            <person name="Getino M."/>
            <person name="Pursley I."/>
            <person name="Horton D.L."/>
            <person name="Alikhan N.F."/>
            <person name="Baker D."/>
            <person name="Gharbi K."/>
            <person name="Hall N."/>
            <person name="Watson M."/>
            <person name="Adriaenssens E.M."/>
            <person name="Foster-Nyarko E."/>
            <person name="Jarju S."/>
            <person name="Secka A."/>
            <person name="Antonio M."/>
            <person name="Oren A."/>
            <person name="Chaudhuri R.R."/>
            <person name="La Ragione R."/>
            <person name="Hildebrand F."/>
            <person name="Pallen M.J."/>
        </authorList>
    </citation>
    <scope>NUCLEOTIDE SEQUENCE</scope>
    <source>
        <strain evidence="3">B3-4054</strain>
    </source>
</reference>
<dbReference type="SUPFAM" id="SSF54106">
    <property type="entry name" value="LysM domain"/>
    <property type="match status" value="2"/>
</dbReference>
<name>A0A9D9HGX9_9SPIR</name>
<dbReference type="InterPro" id="IPR008258">
    <property type="entry name" value="Transglycosylase_SLT_dom_1"/>
</dbReference>
<dbReference type="GO" id="GO:0008932">
    <property type="term" value="F:lytic endotransglycosylase activity"/>
    <property type="evidence" value="ECO:0007669"/>
    <property type="project" value="TreeGrafter"/>
</dbReference>
<evidence type="ECO:0000259" key="2">
    <source>
        <dbReference type="PROSITE" id="PS51782"/>
    </source>
</evidence>
<dbReference type="PANTHER" id="PTHR33734:SF22">
    <property type="entry name" value="MEMBRANE-BOUND LYTIC MUREIN TRANSGLYCOSYLASE D"/>
    <property type="match status" value="1"/>
</dbReference>
<dbReference type="CDD" id="cd16894">
    <property type="entry name" value="MltD-like"/>
    <property type="match status" value="1"/>
</dbReference>
<dbReference type="CDD" id="cd00118">
    <property type="entry name" value="LysM"/>
    <property type="match status" value="2"/>
</dbReference>
<dbReference type="Proteomes" id="UP000823616">
    <property type="component" value="Unassembled WGS sequence"/>
</dbReference>
<dbReference type="InterPro" id="IPR018392">
    <property type="entry name" value="LysM"/>
</dbReference>
<dbReference type="Gene3D" id="1.10.530.10">
    <property type="match status" value="1"/>
</dbReference>
<feature type="domain" description="LysM" evidence="2">
    <location>
        <begin position="358"/>
        <end position="402"/>
    </location>
</feature>
<accession>A0A9D9HGX9</accession>
<evidence type="ECO:0000313" key="4">
    <source>
        <dbReference type="Proteomes" id="UP000823616"/>
    </source>
</evidence>